<sequence>MWDRLSKVMVQNAIAVIVIIGCLVIVVIGCYHEYPKENQQVINKFFDMCLVGVIGWLFTQSKTKNQS</sequence>
<evidence type="ECO:0000313" key="3">
    <source>
        <dbReference type="Proteomes" id="UP000598971"/>
    </source>
</evidence>
<keyword evidence="1" id="KW-0812">Transmembrane</keyword>
<organism evidence="2 3">
    <name type="scientific">Limnovirga soli</name>
    <dbReference type="NCBI Taxonomy" id="2656915"/>
    <lineage>
        <taxon>Bacteria</taxon>
        <taxon>Pseudomonadati</taxon>
        <taxon>Bacteroidota</taxon>
        <taxon>Chitinophagia</taxon>
        <taxon>Chitinophagales</taxon>
        <taxon>Chitinophagaceae</taxon>
        <taxon>Limnovirga</taxon>
    </lineage>
</organism>
<accession>A0A8J8FIR3</accession>
<dbReference type="AlphaFoldDB" id="A0A8J8FIR3"/>
<keyword evidence="1" id="KW-0472">Membrane</keyword>
<keyword evidence="1" id="KW-1133">Transmembrane helix</keyword>
<dbReference type="EMBL" id="WHPF01000014">
    <property type="protein sequence ID" value="NNV57367.1"/>
    <property type="molecule type" value="Genomic_DNA"/>
</dbReference>
<name>A0A8J8FIR3_9BACT</name>
<proteinExistence type="predicted"/>
<dbReference type="Proteomes" id="UP000598971">
    <property type="component" value="Unassembled WGS sequence"/>
</dbReference>
<keyword evidence="3" id="KW-1185">Reference proteome</keyword>
<protein>
    <submittedName>
        <fullName evidence="2">Uncharacterized protein</fullName>
    </submittedName>
</protein>
<evidence type="ECO:0000256" key="1">
    <source>
        <dbReference type="SAM" id="Phobius"/>
    </source>
</evidence>
<feature type="transmembrane region" description="Helical" evidence="1">
    <location>
        <begin position="12"/>
        <end position="34"/>
    </location>
</feature>
<gene>
    <name evidence="2" type="ORF">GD597_17985</name>
</gene>
<dbReference type="RefSeq" id="WP_171609315.1">
    <property type="nucleotide sequence ID" value="NZ_WHPF01000014.1"/>
</dbReference>
<dbReference type="PROSITE" id="PS51257">
    <property type="entry name" value="PROKAR_LIPOPROTEIN"/>
    <property type="match status" value="1"/>
</dbReference>
<comment type="caution">
    <text evidence="2">The sequence shown here is derived from an EMBL/GenBank/DDBJ whole genome shotgun (WGS) entry which is preliminary data.</text>
</comment>
<evidence type="ECO:0000313" key="2">
    <source>
        <dbReference type="EMBL" id="NNV57367.1"/>
    </source>
</evidence>
<reference evidence="2" key="1">
    <citation type="submission" date="2019-10" db="EMBL/GenBank/DDBJ databases">
        <title>Draft genome sequence of Panacibacter sp. KCS-6.</title>
        <authorList>
            <person name="Yim K.J."/>
        </authorList>
    </citation>
    <scope>NUCLEOTIDE SEQUENCE</scope>
    <source>
        <strain evidence="2">KCS-6</strain>
    </source>
</reference>